<keyword evidence="7 12" id="KW-0067">ATP-binding</keyword>
<dbReference type="FunFam" id="3.40.50.300:FF:000056">
    <property type="entry name" value="Cell division ATP-binding protein FtsE"/>
    <property type="match status" value="1"/>
</dbReference>
<evidence type="ECO:0000256" key="5">
    <source>
        <dbReference type="ARBA" id="ARBA00022618"/>
    </source>
</evidence>
<keyword evidence="6 12" id="KW-0547">Nucleotide-binding</keyword>
<evidence type="ECO:0000313" key="14">
    <source>
        <dbReference type="EMBL" id="KRM86447.1"/>
    </source>
</evidence>
<dbReference type="NCBIfam" id="TIGR02673">
    <property type="entry name" value="FtsE"/>
    <property type="match status" value="1"/>
</dbReference>
<evidence type="ECO:0000259" key="13">
    <source>
        <dbReference type="PROSITE" id="PS50893"/>
    </source>
</evidence>
<dbReference type="PANTHER" id="PTHR24220:SF470">
    <property type="entry name" value="CELL DIVISION ATP-BINDING PROTEIN FTSE"/>
    <property type="match status" value="1"/>
</dbReference>
<keyword evidence="8 12" id="KW-0472">Membrane</keyword>
<keyword evidence="15" id="KW-1185">Reference proteome</keyword>
<dbReference type="InterPro" id="IPR017871">
    <property type="entry name" value="ABC_transporter-like_CS"/>
</dbReference>
<dbReference type="InterPro" id="IPR027417">
    <property type="entry name" value="P-loop_NTPase"/>
</dbReference>
<comment type="catalytic activity">
    <reaction evidence="10">
        <text>ATP + H2O = ADP + phosphate + H(+)</text>
        <dbReference type="Rhea" id="RHEA:13065"/>
        <dbReference type="ChEBI" id="CHEBI:15377"/>
        <dbReference type="ChEBI" id="CHEBI:15378"/>
        <dbReference type="ChEBI" id="CHEBI:30616"/>
        <dbReference type="ChEBI" id="CHEBI:43474"/>
        <dbReference type="ChEBI" id="CHEBI:456216"/>
    </reaction>
</comment>
<dbReference type="Pfam" id="PF00005">
    <property type="entry name" value="ABC_tran"/>
    <property type="match status" value="1"/>
</dbReference>
<evidence type="ECO:0000256" key="10">
    <source>
        <dbReference type="ARBA" id="ARBA00049360"/>
    </source>
</evidence>
<comment type="similarity">
    <text evidence="1 12">Belongs to the ABC transporter superfamily.</text>
</comment>
<comment type="subcellular location">
    <subcellularLocation>
        <location evidence="12">Cell membrane</location>
        <topology evidence="12">Peripheral membrane protein</topology>
        <orientation evidence="12">Cytoplasmic side</orientation>
    </subcellularLocation>
</comment>
<dbReference type="OrthoDB" id="9791546at2"/>
<gene>
    <name evidence="12" type="primary">ftsE</name>
    <name evidence="14" type="ORF">FD19_GL000775</name>
</gene>
<dbReference type="InterPro" id="IPR003593">
    <property type="entry name" value="AAA+_ATPase"/>
</dbReference>
<sequence>MIVFDKVTKTYDNGVTGIKDLTLKVQQGEFVYIVGQSGAGKSTLIKMLYHELVPTSGHLTINDFDFDTMRPQDVPMLRRSMGVVFQDFKLLPRMTVFENVAYAMQVIETPDADIKPRVLDVLKQVGLEQKIRRFPNELSGGEQQRVSIARAIVNKPTVVIADEPTGNLDPDTSEEIMDILDRVHAAGTTVIMATHNRDIVNSRTHRVIEIAGGAVVRDEAEGAYEVED</sequence>
<comment type="subunit">
    <text evidence="12">Homodimer. Forms a membrane-associated complex with FtsX.</text>
</comment>
<name>A0A0R2C3J3_9LACO</name>
<dbReference type="EMBL" id="AYZK01000010">
    <property type="protein sequence ID" value="KRM86447.1"/>
    <property type="molecule type" value="Genomic_DNA"/>
</dbReference>
<evidence type="ECO:0000256" key="4">
    <source>
        <dbReference type="ARBA" id="ARBA00022475"/>
    </source>
</evidence>
<dbReference type="SUPFAM" id="SSF52540">
    <property type="entry name" value="P-loop containing nucleoside triphosphate hydrolases"/>
    <property type="match status" value="1"/>
</dbReference>
<dbReference type="SMART" id="SM00382">
    <property type="entry name" value="AAA"/>
    <property type="match status" value="1"/>
</dbReference>
<dbReference type="GO" id="GO:0005886">
    <property type="term" value="C:plasma membrane"/>
    <property type="evidence" value="ECO:0007669"/>
    <property type="project" value="UniProtKB-SubCell"/>
</dbReference>
<evidence type="ECO:0000256" key="8">
    <source>
        <dbReference type="ARBA" id="ARBA00023136"/>
    </source>
</evidence>
<proteinExistence type="inferred from homology"/>
<dbReference type="PANTHER" id="PTHR24220">
    <property type="entry name" value="IMPORT ATP-BINDING PROTEIN"/>
    <property type="match status" value="1"/>
</dbReference>
<dbReference type="PROSITE" id="PS00675">
    <property type="entry name" value="SIGMA54_INTERACT_1"/>
    <property type="match status" value="1"/>
</dbReference>
<dbReference type="InterPro" id="IPR015854">
    <property type="entry name" value="ABC_transpr_LolD-like"/>
</dbReference>
<keyword evidence="3" id="KW-0813">Transport</keyword>
<dbReference type="Gene3D" id="3.40.50.300">
    <property type="entry name" value="P-loop containing nucleotide triphosphate hydrolases"/>
    <property type="match status" value="1"/>
</dbReference>
<dbReference type="InterPro" id="IPR003439">
    <property type="entry name" value="ABC_transporter-like_ATP-bd"/>
</dbReference>
<accession>A0A0R2C3J3</accession>
<dbReference type="InterPro" id="IPR005286">
    <property type="entry name" value="Cell_div_FtsE"/>
</dbReference>
<dbReference type="GO" id="GO:0051301">
    <property type="term" value="P:cell division"/>
    <property type="evidence" value="ECO:0007669"/>
    <property type="project" value="UniProtKB-UniRule"/>
</dbReference>
<dbReference type="AlphaFoldDB" id="A0A0R2C3J3"/>
<reference evidence="14 15" key="1">
    <citation type="journal article" date="2015" name="Genome Announc.">
        <title>Expanding the biotechnology potential of lactobacilli through comparative genomics of 213 strains and associated genera.</title>
        <authorList>
            <person name="Sun Z."/>
            <person name="Harris H.M."/>
            <person name="McCann A."/>
            <person name="Guo C."/>
            <person name="Argimon S."/>
            <person name="Zhang W."/>
            <person name="Yang X."/>
            <person name="Jeffery I.B."/>
            <person name="Cooney J.C."/>
            <person name="Kagawa T.F."/>
            <person name="Liu W."/>
            <person name="Song Y."/>
            <person name="Salvetti E."/>
            <person name="Wrobel A."/>
            <person name="Rasinkangas P."/>
            <person name="Parkhill J."/>
            <person name="Rea M.C."/>
            <person name="O'Sullivan O."/>
            <person name="Ritari J."/>
            <person name="Douillard F.P."/>
            <person name="Paul Ross R."/>
            <person name="Yang R."/>
            <person name="Briner A.E."/>
            <person name="Felis G.E."/>
            <person name="de Vos W.M."/>
            <person name="Barrangou R."/>
            <person name="Klaenhammer T.R."/>
            <person name="Caufield P.W."/>
            <person name="Cui Y."/>
            <person name="Zhang H."/>
            <person name="O'Toole P.W."/>
        </authorList>
    </citation>
    <scope>NUCLEOTIDE SEQUENCE [LARGE SCALE GENOMIC DNA]</scope>
    <source>
        <strain evidence="14 15">DSM 22698</strain>
    </source>
</reference>
<evidence type="ECO:0000256" key="9">
    <source>
        <dbReference type="ARBA" id="ARBA00023306"/>
    </source>
</evidence>
<dbReference type="GO" id="GO:0022857">
    <property type="term" value="F:transmembrane transporter activity"/>
    <property type="evidence" value="ECO:0007669"/>
    <property type="project" value="TreeGrafter"/>
</dbReference>
<evidence type="ECO:0000256" key="6">
    <source>
        <dbReference type="ARBA" id="ARBA00022741"/>
    </source>
</evidence>
<evidence type="ECO:0000256" key="7">
    <source>
        <dbReference type="ARBA" id="ARBA00022840"/>
    </source>
</evidence>
<feature type="domain" description="ABC transporter" evidence="13">
    <location>
        <begin position="2"/>
        <end position="228"/>
    </location>
</feature>
<keyword evidence="4 12" id="KW-1003">Cell membrane</keyword>
<keyword evidence="5 12" id="KW-0132">Cell division</keyword>
<dbReference type="RefSeq" id="WP_054750615.1">
    <property type="nucleotide sequence ID" value="NZ_AYZK01000010.1"/>
</dbReference>
<dbReference type="GO" id="GO:0005524">
    <property type="term" value="F:ATP binding"/>
    <property type="evidence" value="ECO:0007669"/>
    <property type="project" value="UniProtKB-UniRule"/>
</dbReference>
<comment type="caution">
    <text evidence="14">The sequence shown here is derived from an EMBL/GenBank/DDBJ whole genome shotgun (WGS) entry which is preliminary data.</text>
</comment>
<keyword evidence="9 12" id="KW-0131">Cell cycle</keyword>
<evidence type="ECO:0000256" key="1">
    <source>
        <dbReference type="ARBA" id="ARBA00005417"/>
    </source>
</evidence>
<evidence type="ECO:0000256" key="11">
    <source>
        <dbReference type="ARBA" id="ARBA00055994"/>
    </source>
</evidence>
<dbReference type="Proteomes" id="UP000051789">
    <property type="component" value="Unassembled WGS sequence"/>
</dbReference>
<organism evidence="14 15">
    <name type="scientific">Lacticaseibacillus thailandensis DSM 22698 = JCM 13996</name>
    <dbReference type="NCBI Taxonomy" id="1423810"/>
    <lineage>
        <taxon>Bacteria</taxon>
        <taxon>Bacillati</taxon>
        <taxon>Bacillota</taxon>
        <taxon>Bacilli</taxon>
        <taxon>Lactobacillales</taxon>
        <taxon>Lactobacillaceae</taxon>
        <taxon>Lacticaseibacillus</taxon>
    </lineage>
</organism>
<comment type="function">
    <text evidence="11">Part of the ABC transporter FtsEX involved in cellular division. Has ATPase activity. Essential for cell division and viability.</text>
</comment>
<dbReference type="PROSITE" id="PS50893">
    <property type="entry name" value="ABC_TRANSPORTER_2"/>
    <property type="match status" value="1"/>
</dbReference>
<dbReference type="PROSITE" id="PS00211">
    <property type="entry name" value="ABC_TRANSPORTER_1"/>
    <property type="match status" value="1"/>
</dbReference>
<evidence type="ECO:0000256" key="12">
    <source>
        <dbReference type="RuleBase" id="RU365094"/>
    </source>
</evidence>
<evidence type="ECO:0000256" key="2">
    <source>
        <dbReference type="ARBA" id="ARBA00020019"/>
    </source>
</evidence>
<dbReference type="GO" id="GO:0016887">
    <property type="term" value="F:ATP hydrolysis activity"/>
    <property type="evidence" value="ECO:0007669"/>
    <property type="project" value="InterPro"/>
</dbReference>
<protein>
    <recommendedName>
        <fullName evidence="2 12">Cell division ATP-binding protein FtsE</fullName>
    </recommendedName>
</protein>
<dbReference type="PATRIC" id="fig|1423810.4.peg.790"/>
<dbReference type="InterPro" id="IPR025662">
    <property type="entry name" value="Sigma_54_int_dom_ATP-bd_1"/>
</dbReference>
<dbReference type="STRING" id="1423810.FD19_GL000775"/>
<evidence type="ECO:0000313" key="15">
    <source>
        <dbReference type="Proteomes" id="UP000051789"/>
    </source>
</evidence>
<evidence type="ECO:0000256" key="3">
    <source>
        <dbReference type="ARBA" id="ARBA00022448"/>
    </source>
</evidence>